<dbReference type="Pfam" id="PF00931">
    <property type="entry name" value="NB-ARC"/>
    <property type="match status" value="1"/>
</dbReference>
<sequence>MAALPDPTSSKPRLVGFEADMNKIMNAMLDTSVQQRTIVAIVGPRHVGKTYLAKEIYTSAEVQRHFDVHVWLPMVRKTFSSFPAIKHIREQLSIEDEADISNFLRGKRYCVVTDDFNVDDDLDGEIWSDILRELPDNNNGSRVLVTRRLFLYRGWWPWWDNSTPLPKLQYEVGPRSNEESLKLLLQAAFPKDPWDGCPAGEVDDLAMKFVRKCEGLPLPLRFLGGLLSQLPWKEVLGRIEAKEAAGMSFVKFAMSYRNLQYHERAEGIDFSYCSGKEILEVLAQRSMIEVTKRYSDTSIKCCRLHDPFVRLLAIHEAKEKRFVPIDNFSIVDLFDARHKISINMVKENHKFGGKKWDITQLADASCMFNFGENFPLENALMSRVLEIDNSKVKLDLPRAVKMRGELRYLDLNDLRLLPEILEIKRSDQHLRGLVVRDTTIETLPSNELLKMRSLEHLWLRNTRVCEIPQLPESLKTLDVGGTPIGALPYARFCSNLTTLVLKNTKVSEISEYFTKLKYLDVRNTFVRSLPDSLWSNLRSVLATDTLQHLAGPPGSLKENNGIINFGNRTAHYDDLETLEIVRVTNDWAKSIPKFSSSNMIKLGLSYFQNDFTPDNALDWNIITRILEDLHELSSLKIQGSNVPAEIINVRTCPSYKQKLKSLSLGGSYSLFSLKGIDLPPFLISLRLDNLEFDDDPMPILGELKKLESLQLRWLLYNAQDKRMICSNGKFPKLKRLHLSDISNLEEWSVEEGALPSITHIVIESCRNLKNLSDSLVHREKPPQELHLKVMPTGFTNLFSGLPFVKISKNLV</sequence>
<dbReference type="InterPro" id="IPR032675">
    <property type="entry name" value="LRR_dom_sf"/>
</dbReference>
<dbReference type="InterPro" id="IPR055414">
    <property type="entry name" value="LRR_R13L4/SHOC2-like"/>
</dbReference>
<feature type="domain" description="NB-ARC" evidence="3">
    <location>
        <begin position="18"/>
        <end position="148"/>
    </location>
</feature>
<dbReference type="EMBL" id="JAMFTS010000002">
    <property type="protein sequence ID" value="KAJ4801470.1"/>
    <property type="molecule type" value="Genomic_DNA"/>
</dbReference>
<evidence type="ECO:0000313" key="5">
    <source>
        <dbReference type="EMBL" id="KAJ4801470.1"/>
    </source>
</evidence>
<organism evidence="5 6">
    <name type="scientific">Rhynchospora pubera</name>
    <dbReference type="NCBI Taxonomy" id="906938"/>
    <lineage>
        <taxon>Eukaryota</taxon>
        <taxon>Viridiplantae</taxon>
        <taxon>Streptophyta</taxon>
        <taxon>Embryophyta</taxon>
        <taxon>Tracheophyta</taxon>
        <taxon>Spermatophyta</taxon>
        <taxon>Magnoliopsida</taxon>
        <taxon>Liliopsida</taxon>
        <taxon>Poales</taxon>
        <taxon>Cyperaceae</taxon>
        <taxon>Cyperoideae</taxon>
        <taxon>Rhynchosporeae</taxon>
        <taxon>Rhynchospora</taxon>
    </lineage>
</organism>
<evidence type="ECO:0000259" key="4">
    <source>
        <dbReference type="Pfam" id="PF23598"/>
    </source>
</evidence>
<keyword evidence="2" id="KW-0611">Plant defense</keyword>
<protein>
    <submittedName>
        <fullName evidence="5">Disease resistance protein (CC-NBS-LRR class) family</fullName>
    </submittedName>
</protein>
<accession>A0AAV8G6Z4</accession>
<dbReference type="SUPFAM" id="SSF52058">
    <property type="entry name" value="L domain-like"/>
    <property type="match status" value="1"/>
</dbReference>
<dbReference type="InterPro" id="IPR042197">
    <property type="entry name" value="Apaf_helical"/>
</dbReference>
<keyword evidence="1" id="KW-0677">Repeat</keyword>
<evidence type="ECO:0000256" key="2">
    <source>
        <dbReference type="ARBA" id="ARBA00022821"/>
    </source>
</evidence>
<feature type="domain" description="Disease resistance R13L4/SHOC-2-like LRR" evidence="4">
    <location>
        <begin position="497"/>
        <end position="768"/>
    </location>
</feature>
<dbReference type="InterPro" id="IPR027417">
    <property type="entry name" value="P-loop_NTPase"/>
</dbReference>
<evidence type="ECO:0000259" key="3">
    <source>
        <dbReference type="Pfam" id="PF00931"/>
    </source>
</evidence>
<gene>
    <name evidence="5" type="ORF">LUZ62_052716</name>
</gene>
<evidence type="ECO:0000256" key="1">
    <source>
        <dbReference type="ARBA" id="ARBA00022737"/>
    </source>
</evidence>
<keyword evidence="6" id="KW-1185">Reference proteome</keyword>
<dbReference type="Gene3D" id="1.10.8.430">
    <property type="entry name" value="Helical domain of apoptotic protease-activating factors"/>
    <property type="match status" value="1"/>
</dbReference>
<dbReference type="Proteomes" id="UP001140206">
    <property type="component" value="Chromosome 2"/>
</dbReference>
<dbReference type="PANTHER" id="PTHR36766">
    <property type="entry name" value="PLANT BROAD-SPECTRUM MILDEW RESISTANCE PROTEIN RPW8"/>
    <property type="match status" value="1"/>
</dbReference>
<dbReference type="Gene3D" id="3.80.10.10">
    <property type="entry name" value="Ribonuclease Inhibitor"/>
    <property type="match status" value="2"/>
</dbReference>
<dbReference type="GO" id="GO:0043531">
    <property type="term" value="F:ADP binding"/>
    <property type="evidence" value="ECO:0007669"/>
    <property type="project" value="InterPro"/>
</dbReference>
<comment type="caution">
    <text evidence="5">The sequence shown here is derived from an EMBL/GenBank/DDBJ whole genome shotgun (WGS) entry which is preliminary data.</text>
</comment>
<dbReference type="GO" id="GO:0006952">
    <property type="term" value="P:defense response"/>
    <property type="evidence" value="ECO:0007669"/>
    <property type="project" value="UniProtKB-KW"/>
</dbReference>
<dbReference type="PANTHER" id="PTHR36766:SF63">
    <property type="entry name" value="NB-ARC DOMAIN-CONTAINING PROTEIN"/>
    <property type="match status" value="1"/>
</dbReference>
<dbReference type="AlphaFoldDB" id="A0AAV8G6Z4"/>
<dbReference type="PRINTS" id="PR00364">
    <property type="entry name" value="DISEASERSIST"/>
</dbReference>
<dbReference type="SUPFAM" id="SSF52540">
    <property type="entry name" value="P-loop containing nucleoside triphosphate hydrolases"/>
    <property type="match status" value="1"/>
</dbReference>
<reference evidence="5" key="1">
    <citation type="submission" date="2022-08" db="EMBL/GenBank/DDBJ databases">
        <authorList>
            <person name="Marques A."/>
        </authorList>
    </citation>
    <scope>NUCLEOTIDE SEQUENCE</scope>
    <source>
        <strain evidence="5">RhyPub2mFocal</strain>
        <tissue evidence="5">Leaves</tissue>
    </source>
</reference>
<proteinExistence type="predicted"/>
<dbReference type="Gene3D" id="3.40.50.300">
    <property type="entry name" value="P-loop containing nucleotide triphosphate hydrolases"/>
    <property type="match status" value="1"/>
</dbReference>
<dbReference type="InterPro" id="IPR002182">
    <property type="entry name" value="NB-ARC"/>
</dbReference>
<name>A0AAV8G6Z4_9POAL</name>
<evidence type="ECO:0000313" key="6">
    <source>
        <dbReference type="Proteomes" id="UP001140206"/>
    </source>
</evidence>
<dbReference type="Pfam" id="PF23598">
    <property type="entry name" value="LRR_14"/>
    <property type="match status" value="1"/>
</dbReference>